<dbReference type="GO" id="GO:0005504">
    <property type="term" value="F:fatty acid binding"/>
    <property type="evidence" value="ECO:0000318"/>
    <property type="project" value="GO_Central"/>
</dbReference>
<dbReference type="GO" id="GO:0005634">
    <property type="term" value="C:nucleus"/>
    <property type="evidence" value="ECO:0000318"/>
    <property type="project" value="GO_Central"/>
</dbReference>
<name>A0A7M7RHJ7_STRPU</name>
<dbReference type="GO" id="GO:0005829">
    <property type="term" value="C:cytosol"/>
    <property type="evidence" value="ECO:0000318"/>
    <property type="project" value="GO_Central"/>
</dbReference>
<organism evidence="2 3">
    <name type="scientific">Strongylocentrotus purpuratus</name>
    <name type="common">Purple sea urchin</name>
    <dbReference type="NCBI Taxonomy" id="7668"/>
    <lineage>
        <taxon>Eukaryota</taxon>
        <taxon>Metazoa</taxon>
        <taxon>Echinodermata</taxon>
        <taxon>Eleutherozoa</taxon>
        <taxon>Echinozoa</taxon>
        <taxon>Echinoidea</taxon>
        <taxon>Euechinoidea</taxon>
        <taxon>Echinacea</taxon>
        <taxon>Camarodonta</taxon>
        <taxon>Echinidea</taxon>
        <taxon>Strongylocentrotidae</taxon>
        <taxon>Strongylocentrotus</taxon>
    </lineage>
</organism>
<keyword evidence="3" id="KW-1185">Reference proteome</keyword>
<dbReference type="RefSeq" id="XP_796918.1">
    <property type="nucleotide sequence ID" value="XM_791825.5"/>
</dbReference>
<dbReference type="KEGG" id="spu:592294"/>
<protein>
    <submittedName>
        <fullName evidence="2">Uncharacterized protein</fullName>
    </submittedName>
</protein>
<dbReference type="AlphaFoldDB" id="A0A7M7RHJ7"/>
<dbReference type="OMA" id="HGENMEF"/>
<dbReference type="InParanoid" id="A0A7M7RHJ7"/>
<dbReference type="EnsemblMetazoa" id="XM_791825">
    <property type="protein sequence ID" value="XP_796918"/>
    <property type="gene ID" value="LOC592294"/>
</dbReference>
<sequence>MADFSGKWVFDHGENMEFLIEKLKIDPSKIPSDKSSTVEIVQNGDNFKIKTTGSGGKSRDISYSIGQSFIDPDIKELRGKEIEVTPSWQGGKLVLAGPKGNSATREMVGAQMVVTFNWEGQAGKRFFNKA</sequence>
<reference evidence="2" key="2">
    <citation type="submission" date="2021-01" db="UniProtKB">
        <authorList>
            <consortium name="EnsemblMetazoa"/>
        </authorList>
    </citation>
    <scope>IDENTIFICATION</scope>
</reference>
<accession>A0A7M7RHJ7</accession>
<dbReference type="OrthoDB" id="9991853at2759"/>
<dbReference type="Gene3D" id="2.40.128.20">
    <property type="match status" value="1"/>
</dbReference>
<dbReference type="InterPro" id="IPR031259">
    <property type="entry name" value="ILBP"/>
</dbReference>
<evidence type="ECO:0000313" key="3">
    <source>
        <dbReference type="Proteomes" id="UP000007110"/>
    </source>
</evidence>
<dbReference type="InterPro" id="IPR012674">
    <property type="entry name" value="Calycin"/>
</dbReference>
<dbReference type="Pfam" id="PF14651">
    <property type="entry name" value="Lipocalin_7"/>
    <property type="match status" value="1"/>
</dbReference>
<dbReference type="GeneID" id="592294"/>
<dbReference type="CDD" id="cd00742">
    <property type="entry name" value="FABP"/>
    <property type="match status" value="1"/>
</dbReference>
<evidence type="ECO:0000256" key="1">
    <source>
        <dbReference type="ARBA" id="ARBA00008390"/>
    </source>
</evidence>
<proteinExistence type="inferred from homology"/>
<dbReference type="Proteomes" id="UP000007110">
    <property type="component" value="Unassembled WGS sequence"/>
</dbReference>
<reference evidence="3" key="1">
    <citation type="submission" date="2015-02" db="EMBL/GenBank/DDBJ databases">
        <title>Genome sequencing for Strongylocentrotus purpuratus.</title>
        <authorList>
            <person name="Murali S."/>
            <person name="Liu Y."/>
            <person name="Vee V."/>
            <person name="English A."/>
            <person name="Wang M."/>
            <person name="Skinner E."/>
            <person name="Han Y."/>
            <person name="Muzny D.M."/>
            <person name="Worley K.C."/>
            <person name="Gibbs R.A."/>
        </authorList>
    </citation>
    <scope>NUCLEOTIDE SEQUENCE</scope>
</reference>
<dbReference type="SUPFAM" id="SSF50814">
    <property type="entry name" value="Lipocalins"/>
    <property type="match status" value="1"/>
</dbReference>
<evidence type="ECO:0000313" key="2">
    <source>
        <dbReference type="EnsemblMetazoa" id="XP_796918"/>
    </source>
</evidence>
<dbReference type="PANTHER" id="PTHR11955">
    <property type="entry name" value="FATTY ACID BINDING PROTEIN"/>
    <property type="match status" value="1"/>
</dbReference>
<comment type="similarity">
    <text evidence="1">Belongs to the calycin superfamily. Fatty-acid binding protein (FABP) family.</text>
</comment>
<dbReference type="GO" id="GO:0015908">
    <property type="term" value="P:fatty acid transport"/>
    <property type="evidence" value="ECO:0000318"/>
    <property type="project" value="GO_Central"/>
</dbReference>